<comment type="caution">
    <text evidence="3">The sequence shown here is derived from an EMBL/GenBank/DDBJ whole genome shotgun (WGS) entry which is preliminary data.</text>
</comment>
<dbReference type="Proteomes" id="UP000305471">
    <property type="component" value="Unassembled WGS sequence"/>
</dbReference>
<dbReference type="InterPro" id="IPR010879">
    <property type="entry name" value="DUF1508"/>
</dbReference>
<keyword evidence="4" id="KW-1185">Reference proteome</keyword>
<dbReference type="PANTHER" id="PTHR40606">
    <property type="match status" value="1"/>
</dbReference>
<name>A0A4U0ZDA7_9ALTE</name>
<reference evidence="3 4" key="1">
    <citation type="submission" date="2019-04" db="EMBL/GenBank/DDBJ databases">
        <title>Alteromonas portus sp. nov., an alginate lyase-excreting marine bacterium.</title>
        <authorList>
            <person name="Huang H."/>
            <person name="Mo K."/>
            <person name="Bao S."/>
        </authorList>
    </citation>
    <scope>NUCLEOTIDE SEQUENCE [LARGE SCALE GENOMIC DNA]</scope>
    <source>
        <strain evidence="3 4">HB161718</strain>
    </source>
</reference>
<evidence type="ECO:0000313" key="4">
    <source>
        <dbReference type="Proteomes" id="UP000305471"/>
    </source>
</evidence>
<protein>
    <submittedName>
        <fullName evidence="3">DUF1508 domain-containing protein</fullName>
    </submittedName>
</protein>
<accession>A0A4U0ZDA7</accession>
<dbReference type="EMBL" id="SWCO01000007">
    <property type="protein sequence ID" value="TKB02547.1"/>
    <property type="molecule type" value="Genomic_DNA"/>
</dbReference>
<evidence type="ECO:0000259" key="2">
    <source>
        <dbReference type="Pfam" id="PF07411"/>
    </source>
</evidence>
<dbReference type="RefSeq" id="WP_136782381.1">
    <property type="nucleotide sequence ID" value="NZ_SWCO01000007.1"/>
</dbReference>
<dbReference type="SUPFAM" id="SSF160113">
    <property type="entry name" value="YegP-like"/>
    <property type="match status" value="2"/>
</dbReference>
<dbReference type="InterPro" id="IPR036913">
    <property type="entry name" value="YegP-like_sf"/>
</dbReference>
<gene>
    <name evidence="3" type="ORF">E5672_11805</name>
</gene>
<proteinExistence type="inferred from homology"/>
<evidence type="ECO:0000256" key="1">
    <source>
        <dbReference type="ARBA" id="ARBA00007576"/>
    </source>
</evidence>
<organism evidence="3 4">
    <name type="scientific">Alteromonas portus</name>
    <dbReference type="NCBI Taxonomy" id="2565549"/>
    <lineage>
        <taxon>Bacteria</taxon>
        <taxon>Pseudomonadati</taxon>
        <taxon>Pseudomonadota</taxon>
        <taxon>Gammaproteobacteria</taxon>
        <taxon>Alteromonadales</taxon>
        <taxon>Alteromonadaceae</taxon>
        <taxon>Alteromonas/Salinimonas group</taxon>
        <taxon>Alteromonas</taxon>
    </lineage>
</organism>
<dbReference type="AlphaFoldDB" id="A0A4U0ZDA7"/>
<feature type="domain" description="DUF1508" evidence="2">
    <location>
        <begin position="62"/>
        <end position="106"/>
    </location>
</feature>
<dbReference type="Gene3D" id="2.30.29.80">
    <property type="match status" value="1"/>
</dbReference>
<dbReference type="InterPro" id="IPR051141">
    <property type="entry name" value="UPF0339_domain"/>
</dbReference>
<dbReference type="Pfam" id="PF07411">
    <property type="entry name" value="DUF1508"/>
    <property type="match status" value="2"/>
</dbReference>
<evidence type="ECO:0000313" key="3">
    <source>
        <dbReference type="EMBL" id="TKB02547.1"/>
    </source>
</evidence>
<sequence length="111" mass="12562">MAERYEIFLGSNRQYYFRLVAPNNEIVLQSEGYTSYQSAENGVHSCRLHSPYDNNYRRLISSASHPYFTLVASNGKTIGVSETYSSNQARENGISSVKRYGPRANVIRKAS</sequence>
<feature type="domain" description="DUF1508" evidence="2">
    <location>
        <begin position="11"/>
        <end position="56"/>
    </location>
</feature>
<comment type="similarity">
    <text evidence="1">Belongs to the UPF0339 family. Duplicated subfamily.</text>
</comment>
<dbReference type="OrthoDB" id="9802792at2"/>
<dbReference type="PANTHER" id="PTHR40606:SF1">
    <property type="entry name" value="UPF0339 PROTEIN YEGP"/>
    <property type="match status" value="1"/>
</dbReference>